<dbReference type="EMBL" id="JACVVK020000080">
    <property type="protein sequence ID" value="KAK7494787.1"/>
    <property type="molecule type" value="Genomic_DNA"/>
</dbReference>
<accession>A0ABD0L6M4</accession>
<evidence type="ECO:0000313" key="2">
    <source>
        <dbReference type="EMBL" id="KAK7494787.1"/>
    </source>
</evidence>
<protein>
    <submittedName>
        <fullName evidence="2">Uncharacterized protein</fullName>
    </submittedName>
</protein>
<organism evidence="2 3">
    <name type="scientific">Batillaria attramentaria</name>
    <dbReference type="NCBI Taxonomy" id="370345"/>
    <lineage>
        <taxon>Eukaryota</taxon>
        <taxon>Metazoa</taxon>
        <taxon>Spiralia</taxon>
        <taxon>Lophotrochozoa</taxon>
        <taxon>Mollusca</taxon>
        <taxon>Gastropoda</taxon>
        <taxon>Caenogastropoda</taxon>
        <taxon>Sorbeoconcha</taxon>
        <taxon>Cerithioidea</taxon>
        <taxon>Batillariidae</taxon>
        <taxon>Batillaria</taxon>
    </lineage>
</organism>
<name>A0ABD0L6M4_9CAEN</name>
<proteinExistence type="predicted"/>
<feature type="region of interest" description="Disordered" evidence="1">
    <location>
        <begin position="104"/>
        <end position="130"/>
    </location>
</feature>
<sequence length="130" mass="14160">MEERASGVSGGGGRGEGGRVGWEESRCRWWCSTSPRLHPKRGRPFLCPGLRGRHSVRHRQLSHPVTVAHNFPAKLNHRQHKGRGLVMTPCGGHGQLARHLGTAVDSSPHWARTPTCPSPFPGPSVSGRGR</sequence>
<reference evidence="2 3" key="1">
    <citation type="journal article" date="2023" name="Sci. Data">
        <title>Genome assembly of the Korean intertidal mud-creeper Batillaria attramentaria.</title>
        <authorList>
            <person name="Patra A.K."/>
            <person name="Ho P.T."/>
            <person name="Jun S."/>
            <person name="Lee S.J."/>
            <person name="Kim Y."/>
            <person name="Won Y.J."/>
        </authorList>
    </citation>
    <scope>NUCLEOTIDE SEQUENCE [LARGE SCALE GENOMIC DNA]</scope>
    <source>
        <strain evidence="2">Wonlab-2016</strain>
    </source>
</reference>
<feature type="region of interest" description="Disordered" evidence="1">
    <location>
        <begin position="1"/>
        <end position="22"/>
    </location>
</feature>
<feature type="compositionally biased region" description="Gly residues" evidence="1">
    <location>
        <begin position="8"/>
        <end position="20"/>
    </location>
</feature>
<comment type="caution">
    <text evidence="2">The sequence shown here is derived from an EMBL/GenBank/DDBJ whole genome shotgun (WGS) entry which is preliminary data.</text>
</comment>
<dbReference type="Proteomes" id="UP001519460">
    <property type="component" value="Unassembled WGS sequence"/>
</dbReference>
<gene>
    <name evidence="2" type="ORF">BaRGS_00013914</name>
</gene>
<dbReference type="AlphaFoldDB" id="A0ABD0L6M4"/>
<evidence type="ECO:0000313" key="3">
    <source>
        <dbReference type="Proteomes" id="UP001519460"/>
    </source>
</evidence>
<evidence type="ECO:0000256" key="1">
    <source>
        <dbReference type="SAM" id="MobiDB-lite"/>
    </source>
</evidence>
<keyword evidence="3" id="KW-1185">Reference proteome</keyword>